<evidence type="ECO:0000256" key="4">
    <source>
        <dbReference type="ARBA" id="ARBA00022679"/>
    </source>
</evidence>
<dbReference type="Gene3D" id="1.10.3130.10">
    <property type="entry name" value="serine acetyltransferase, domain 1"/>
    <property type="match status" value="1"/>
</dbReference>
<accession>A0A1G7SVG8</accession>
<evidence type="ECO:0000313" key="9">
    <source>
        <dbReference type="Proteomes" id="UP000199706"/>
    </source>
</evidence>
<evidence type="ECO:0000256" key="6">
    <source>
        <dbReference type="ARBA" id="ARBA00049486"/>
    </source>
</evidence>
<dbReference type="PANTHER" id="PTHR42811">
    <property type="entry name" value="SERINE ACETYLTRANSFERASE"/>
    <property type="match status" value="1"/>
</dbReference>
<dbReference type="SUPFAM" id="SSF51161">
    <property type="entry name" value="Trimeric LpxA-like enzymes"/>
    <property type="match status" value="1"/>
</dbReference>
<keyword evidence="4 8" id="KW-0808">Transferase</keyword>
<evidence type="ECO:0000256" key="1">
    <source>
        <dbReference type="ARBA" id="ARBA00007274"/>
    </source>
</evidence>
<dbReference type="OrthoDB" id="9801456at2"/>
<feature type="region of interest" description="Disordered" evidence="7">
    <location>
        <begin position="291"/>
        <end position="332"/>
    </location>
</feature>
<evidence type="ECO:0000256" key="2">
    <source>
        <dbReference type="ARBA" id="ARBA00013266"/>
    </source>
</evidence>
<name>A0A1G7SVG8_9BURK</name>
<comment type="catalytic activity">
    <reaction evidence="6">
        <text>L-serine + acetyl-CoA = O-acetyl-L-serine + CoA</text>
        <dbReference type="Rhea" id="RHEA:24560"/>
        <dbReference type="ChEBI" id="CHEBI:33384"/>
        <dbReference type="ChEBI" id="CHEBI:57287"/>
        <dbReference type="ChEBI" id="CHEBI:57288"/>
        <dbReference type="ChEBI" id="CHEBI:58340"/>
        <dbReference type="EC" id="2.3.1.30"/>
    </reaction>
</comment>
<dbReference type="CDD" id="cd03354">
    <property type="entry name" value="LbH_SAT"/>
    <property type="match status" value="1"/>
</dbReference>
<dbReference type="GO" id="GO:0008652">
    <property type="term" value="P:amino acid biosynthetic process"/>
    <property type="evidence" value="ECO:0007669"/>
    <property type="project" value="UniProtKB-KW"/>
</dbReference>
<evidence type="ECO:0000256" key="7">
    <source>
        <dbReference type="SAM" id="MobiDB-lite"/>
    </source>
</evidence>
<dbReference type="Pfam" id="PF00132">
    <property type="entry name" value="Hexapep"/>
    <property type="match status" value="1"/>
</dbReference>
<dbReference type="Proteomes" id="UP000199706">
    <property type="component" value="Unassembled WGS sequence"/>
</dbReference>
<dbReference type="NCBIfam" id="NF041874">
    <property type="entry name" value="EPS_EpsC"/>
    <property type="match status" value="1"/>
</dbReference>
<keyword evidence="3" id="KW-0028">Amino-acid biosynthesis</keyword>
<dbReference type="RefSeq" id="WP_090682863.1">
    <property type="nucleotide sequence ID" value="NZ_CADERL010000002.1"/>
</dbReference>
<dbReference type="GO" id="GO:0009001">
    <property type="term" value="F:serine O-acetyltransferase activity"/>
    <property type="evidence" value="ECO:0007669"/>
    <property type="project" value="UniProtKB-EC"/>
</dbReference>
<comment type="similarity">
    <text evidence="1">Belongs to the transferase hexapeptide repeat family.</text>
</comment>
<dbReference type="InterPro" id="IPR001451">
    <property type="entry name" value="Hexapep"/>
</dbReference>
<proteinExistence type="inferred from homology"/>
<sequence>MAIFDIDDIVRSLQTVRQQWRDAQKRSLEPGGRDLPAREAMASVIDTLKGVLFPMRLGPPDLRQESENFYVANALDAALHALLAQARLELNYKARHHTRADEFIEAQASSAVRKFAARLPEIRSLLDSDVLAAFHGDPAAGSVDEVVLCYPGILAMIHHRLAHELYRLGLPLLARIVAEQAHAETGIDIHPGAQIGAGFFIDHGTGVVIGETAVIGQRVRLYQAVTLGAKRFPRDAAGHLEKGLARHPIVEEDVVIYAGATILGRVTLGRGSVIGGNVWLTEDVAPGSHVTQAVSRNEAKQPTLANGAQYGRQGSGSLPPVETSSPVESAAP</sequence>
<dbReference type="Gene3D" id="2.160.10.10">
    <property type="entry name" value="Hexapeptide repeat proteins"/>
    <property type="match status" value="1"/>
</dbReference>
<gene>
    <name evidence="8" type="ORF">SAMN05216466_102660</name>
</gene>
<dbReference type="EMBL" id="FNCJ01000002">
    <property type="protein sequence ID" value="SDG26429.1"/>
    <property type="molecule type" value="Genomic_DNA"/>
</dbReference>
<evidence type="ECO:0000313" key="8">
    <source>
        <dbReference type="EMBL" id="SDG26429.1"/>
    </source>
</evidence>
<organism evidence="8 9">
    <name type="scientific">Paraburkholderia phenazinium</name>
    <dbReference type="NCBI Taxonomy" id="60549"/>
    <lineage>
        <taxon>Bacteria</taxon>
        <taxon>Pseudomonadati</taxon>
        <taxon>Pseudomonadota</taxon>
        <taxon>Betaproteobacteria</taxon>
        <taxon>Burkholderiales</taxon>
        <taxon>Burkholderiaceae</taxon>
        <taxon>Paraburkholderia</taxon>
    </lineage>
</organism>
<reference evidence="8 9" key="1">
    <citation type="submission" date="2016-10" db="EMBL/GenBank/DDBJ databases">
        <authorList>
            <person name="de Groot N.N."/>
        </authorList>
    </citation>
    <scope>NUCLEOTIDE SEQUENCE [LARGE SCALE GENOMIC DNA]</scope>
    <source>
        <strain evidence="8 9">LMG 2247</strain>
    </source>
</reference>
<evidence type="ECO:0000256" key="3">
    <source>
        <dbReference type="ARBA" id="ARBA00022605"/>
    </source>
</evidence>
<dbReference type="InterPro" id="IPR042122">
    <property type="entry name" value="Ser_AcTrfase_N_sf"/>
</dbReference>
<protein>
    <recommendedName>
        <fullName evidence="2">serine O-acetyltransferase</fullName>
        <ecNumber evidence="2">2.3.1.30</ecNumber>
    </recommendedName>
</protein>
<dbReference type="AlphaFoldDB" id="A0A1G7SVG8"/>
<feature type="compositionally biased region" description="Polar residues" evidence="7">
    <location>
        <begin position="322"/>
        <end position="332"/>
    </location>
</feature>
<keyword evidence="5" id="KW-0012">Acyltransferase</keyword>
<dbReference type="EC" id="2.3.1.30" evidence="2"/>
<evidence type="ECO:0000256" key="5">
    <source>
        <dbReference type="ARBA" id="ARBA00023315"/>
    </source>
</evidence>
<dbReference type="InterPro" id="IPR045304">
    <property type="entry name" value="LbH_SAT"/>
</dbReference>
<dbReference type="InterPro" id="IPR053376">
    <property type="entry name" value="Serine_acetyltransferase"/>
</dbReference>
<dbReference type="InterPro" id="IPR011004">
    <property type="entry name" value="Trimer_LpxA-like_sf"/>
</dbReference>